<feature type="domain" description="IGFBP N-terminal" evidence="10">
    <location>
        <begin position="19"/>
        <end position="95"/>
    </location>
</feature>
<evidence type="ECO:0000313" key="12">
    <source>
        <dbReference type="Proteomes" id="UP001187415"/>
    </source>
</evidence>
<dbReference type="PANTHER" id="PTHR11348">
    <property type="entry name" value="CONNECTIVE TISSUE GROWTH FACTOR-RELATED"/>
    <property type="match status" value="1"/>
</dbReference>
<keyword evidence="12" id="KW-1185">Reference proteome</keyword>
<dbReference type="Pfam" id="PF00219">
    <property type="entry name" value="IGFBP"/>
    <property type="match status" value="1"/>
</dbReference>
<evidence type="ECO:0000256" key="5">
    <source>
        <dbReference type="ARBA" id="ARBA00023157"/>
    </source>
</evidence>
<evidence type="ECO:0000256" key="4">
    <source>
        <dbReference type="ARBA" id="ARBA00022729"/>
    </source>
</evidence>
<evidence type="ECO:0000313" key="11">
    <source>
        <dbReference type="EMBL" id="KAK2821019.1"/>
    </source>
</evidence>
<dbReference type="SMART" id="SM00041">
    <property type="entry name" value="CT"/>
    <property type="match status" value="1"/>
</dbReference>
<name>A0AA88IVG9_CHASR</name>
<evidence type="ECO:0000256" key="2">
    <source>
        <dbReference type="ARBA" id="ARBA00008125"/>
    </source>
</evidence>
<comment type="similarity">
    <text evidence="2">Belongs to the CCN family.</text>
</comment>
<dbReference type="SUPFAM" id="SSF82895">
    <property type="entry name" value="TSP-1 type 1 repeat"/>
    <property type="match status" value="1"/>
</dbReference>
<comment type="caution">
    <text evidence="6">Lacks conserved residue(s) required for the propagation of feature annotation.</text>
</comment>
<sequence length="391" mass="42923">MKMDRGDVQLVCSLLLCFIPQVWGQLCTEPCQCPPTVPRCPVGVPLLSDSCGCCQLCARQQGEACTERLPCDTLRGLRCDYSASFPGGAGQCVAQNALGCEMNGKRLEEGQLFQPSCAQLCHCLGGGLTCVPLCSNDLQRSADKCPNPQLVRLPGRCCKEWVCDGLDNTISSNLAAAEQARQDFGARMSSLSFGPVSNCIMWTSDWSPCSHSCGPGVSTQTTNKNPACRLQTETRLCQVRPCQAPLARLHRLQTRLEVCESSYMSPVPIQLEHQGCWSTRTFRPRFCTWTCPEGHCCSPSHTRTLRIVFRCPHGSFTQHQVMMIESCSCSISGVPSPRPQPPGVPCPGCDTRSGQSCLIKRIKVIKYTHNNVAVRKVKQVFPNCERSTIRI</sequence>
<dbReference type="GO" id="GO:0007165">
    <property type="term" value="P:signal transduction"/>
    <property type="evidence" value="ECO:0007669"/>
    <property type="project" value="InterPro"/>
</dbReference>
<gene>
    <name evidence="11" type="ORF">Q5P01_023978</name>
</gene>
<evidence type="ECO:0008006" key="13">
    <source>
        <dbReference type="Google" id="ProtNLM"/>
    </source>
</evidence>
<comment type="subcellular location">
    <subcellularLocation>
        <location evidence="1">Secreted</location>
    </subcellularLocation>
</comment>
<dbReference type="InterPro" id="IPR043973">
    <property type="entry name" value="TSP1_CCN"/>
</dbReference>
<dbReference type="Pfam" id="PF19035">
    <property type="entry name" value="TSP1_CCN"/>
    <property type="match status" value="1"/>
</dbReference>
<evidence type="ECO:0000259" key="9">
    <source>
        <dbReference type="PROSITE" id="PS50184"/>
    </source>
</evidence>
<accession>A0AA88IVG9</accession>
<dbReference type="EMBL" id="JAUPFM010000019">
    <property type="protein sequence ID" value="KAK2821019.1"/>
    <property type="molecule type" value="Genomic_DNA"/>
</dbReference>
<dbReference type="AlphaFoldDB" id="A0AA88IVG9"/>
<dbReference type="InterPro" id="IPR036383">
    <property type="entry name" value="TSP1_rpt_sf"/>
</dbReference>
<evidence type="ECO:0000259" key="10">
    <source>
        <dbReference type="PROSITE" id="PS51323"/>
    </source>
</evidence>
<feature type="domain" description="CTCK" evidence="8">
    <location>
        <begin position="259"/>
        <end position="347"/>
    </location>
</feature>
<feature type="domain" description="VWFC" evidence="9">
    <location>
        <begin position="100"/>
        <end position="164"/>
    </location>
</feature>
<dbReference type="GO" id="GO:0005615">
    <property type="term" value="C:extracellular space"/>
    <property type="evidence" value="ECO:0007669"/>
    <property type="project" value="TreeGrafter"/>
</dbReference>
<dbReference type="SMART" id="SM00121">
    <property type="entry name" value="IB"/>
    <property type="match status" value="1"/>
</dbReference>
<evidence type="ECO:0000259" key="8">
    <source>
        <dbReference type="PROSITE" id="PS01225"/>
    </source>
</evidence>
<dbReference type="PROSITE" id="PS01208">
    <property type="entry name" value="VWFC_1"/>
    <property type="match status" value="1"/>
</dbReference>
<evidence type="ECO:0000256" key="6">
    <source>
        <dbReference type="PROSITE-ProRule" id="PRU00039"/>
    </source>
</evidence>
<evidence type="ECO:0000256" key="3">
    <source>
        <dbReference type="ARBA" id="ARBA00022525"/>
    </source>
</evidence>
<dbReference type="Gene3D" id="2.20.100.10">
    <property type="entry name" value="Thrombospondin type-1 (TSP1) repeat"/>
    <property type="match status" value="1"/>
</dbReference>
<dbReference type="InterPro" id="IPR001007">
    <property type="entry name" value="VWF_dom"/>
</dbReference>
<dbReference type="GO" id="GO:0031012">
    <property type="term" value="C:extracellular matrix"/>
    <property type="evidence" value="ECO:0007669"/>
    <property type="project" value="TreeGrafter"/>
</dbReference>
<evidence type="ECO:0000256" key="1">
    <source>
        <dbReference type="ARBA" id="ARBA00004613"/>
    </source>
</evidence>
<keyword evidence="3" id="KW-0964">Secreted</keyword>
<dbReference type="InterPro" id="IPR006208">
    <property type="entry name" value="Glyco_hormone_CN"/>
</dbReference>
<dbReference type="InterPro" id="IPR000867">
    <property type="entry name" value="IGFBP-like"/>
</dbReference>
<dbReference type="InterPro" id="IPR006207">
    <property type="entry name" value="Cys_knot_C"/>
</dbReference>
<dbReference type="PROSITE" id="PS50092">
    <property type="entry name" value="TSP1"/>
    <property type="match status" value="1"/>
</dbReference>
<dbReference type="GO" id="GO:0005178">
    <property type="term" value="F:integrin binding"/>
    <property type="evidence" value="ECO:0007669"/>
    <property type="project" value="TreeGrafter"/>
</dbReference>
<dbReference type="GO" id="GO:0045597">
    <property type="term" value="P:positive regulation of cell differentiation"/>
    <property type="evidence" value="ECO:0007669"/>
    <property type="project" value="TreeGrafter"/>
</dbReference>
<dbReference type="PANTHER" id="PTHR11348:SF22">
    <property type="entry name" value="CCN FAMILY MEMBER 5"/>
    <property type="match status" value="1"/>
</dbReference>
<dbReference type="PROSITE" id="PS50184">
    <property type="entry name" value="VWFC_2"/>
    <property type="match status" value="1"/>
</dbReference>
<feature type="signal peptide" evidence="7">
    <location>
        <begin position="1"/>
        <end position="24"/>
    </location>
</feature>
<dbReference type="InterPro" id="IPR009030">
    <property type="entry name" value="Growth_fac_rcpt_cys_sf"/>
</dbReference>
<comment type="caution">
    <text evidence="11">The sequence shown here is derived from an EMBL/GenBank/DDBJ whole genome shotgun (WGS) entry which is preliminary data.</text>
</comment>
<dbReference type="PROSITE" id="PS01225">
    <property type="entry name" value="CTCK_2"/>
    <property type="match status" value="1"/>
</dbReference>
<dbReference type="InterPro" id="IPR000884">
    <property type="entry name" value="TSP1_rpt"/>
</dbReference>
<dbReference type="PROSITE" id="PS51323">
    <property type="entry name" value="IGFBP_N_2"/>
    <property type="match status" value="1"/>
</dbReference>
<reference evidence="11" key="1">
    <citation type="submission" date="2023-07" db="EMBL/GenBank/DDBJ databases">
        <title>Chromosome-level Genome Assembly of Striped Snakehead (Channa striata).</title>
        <authorList>
            <person name="Liu H."/>
        </authorList>
    </citation>
    <scope>NUCLEOTIDE SEQUENCE</scope>
    <source>
        <strain evidence="11">Gz</strain>
        <tissue evidence="11">Muscle</tissue>
    </source>
</reference>
<dbReference type="InterPro" id="IPR050941">
    <property type="entry name" value="CCN"/>
</dbReference>
<proteinExistence type="inferred from homology"/>
<protein>
    <recommendedName>
        <fullName evidence="13">Connective tissue growth factor</fullName>
    </recommendedName>
</protein>
<organism evidence="11 12">
    <name type="scientific">Channa striata</name>
    <name type="common">Snakehead murrel</name>
    <name type="synonym">Ophicephalus striatus</name>
    <dbReference type="NCBI Taxonomy" id="64152"/>
    <lineage>
        <taxon>Eukaryota</taxon>
        <taxon>Metazoa</taxon>
        <taxon>Chordata</taxon>
        <taxon>Craniata</taxon>
        <taxon>Vertebrata</taxon>
        <taxon>Euteleostomi</taxon>
        <taxon>Actinopterygii</taxon>
        <taxon>Neopterygii</taxon>
        <taxon>Teleostei</taxon>
        <taxon>Neoteleostei</taxon>
        <taxon>Acanthomorphata</taxon>
        <taxon>Anabantaria</taxon>
        <taxon>Anabantiformes</taxon>
        <taxon>Channoidei</taxon>
        <taxon>Channidae</taxon>
        <taxon>Channa</taxon>
    </lineage>
</organism>
<dbReference type="SMART" id="SM00214">
    <property type="entry name" value="VWC"/>
    <property type="match status" value="1"/>
</dbReference>
<dbReference type="Proteomes" id="UP001187415">
    <property type="component" value="Unassembled WGS sequence"/>
</dbReference>
<evidence type="ECO:0000256" key="7">
    <source>
        <dbReference type="SAM" id="SignalP"/>
    </source>
</evidence>
<keyword evidence="5" id="KW-1015">Disulfide bond</keyword>
<keyword evidence="4 7" id="KW-0732">Signal</keyword>
<dbReference type="GO" id="GO:0008201">
    <property type="term" value="F:heparin binding"/>
    <property type="evidence" value="ECO:0007669"/>
    <property type="project" value="TreeGrafter"/>
</dbReference>
<dbReference type="Pfam" id="PF00007">
    <property type="entry name" value="Cys_knot"/>
    <property type="match status" value="1"/>
</dbReference>
<dbReference type="GO" id="GO:0007155">
    <property type="term" value="P:cell adhesion"/>
    <property type="evidence" value="ECO:0007669"/>
    <property type="project" value="TreeGrafter"/>
</dbReference>
<dbReference type="SUPFAM" id="SSF57603">
    <property type="entry name" value="FnI-like domain"/>
    <property type="match status" value="1"/>
</dbReference>
<dbReference type="SUPFAM" id="SSF57184">
    <property type="entry name" value="Growth factor receptor domain"/>
    <property type="match status" value="1"/>
</dbReference>
<feature type="chain" id="PRO_5041658111" description="Connective tissue growth factor" evidence="7">
    <location>
        <begin position="25"/>
        <end position="391"/>
    </location>
</feature>